<feature type="domain" description="Putative metallopeptidase" evidence="2">
    <location>
        <begin position="3"/>
        <end position="127"/>
    </location>
</feature>
<keyword evidence="4" id="KW-1185">Reference proteome</keyword>
<sequence>MNLAAARLWALTQAPYLASALFALRAVEHEASAVASRHVHDDGEATVTADANWNVHVTGDLPAEQAGWWLLHHVSHLLRDHHARARDGAWNLAADAEVNDDLPEAPFPAVSPETLGLPAGLLAEQYLPLLDLIDPVEDLVACPAPPYTAAGALSDVERTLLVRAVAAEIEAARAGVPGGWRRWAEEVLRPSVDWRALLAALVRHGLARSGGRLDHSYRRPSRRQLPDVVLPSMVRPLPRVAVIADTSGSVREPELRRVLGEVDGVLRAGAAHVDVICCDAAAHPPQRVRRAAEVNLIGGGGTDMRAGLAAAGALRPDLAVVLTDGQTPWPERRPRYPVVVCLYAPASAPSWAHVVRVAA</sequence>
<organism evidence="3 4">
    <name type="scientific">Nonomuraea typhae</name>
    <dbReference type="NCBI Taxonomy" id="2603600"/>
    <lineage>
        <taxon>Bacteria</taxon>
        <taxon>Bacillati</taxon>
        <taxon>Actinomycetota</taxon>
        <taxon>Actinomycetes</taxon>
        <taxon>Streptosporangiales</taxon>
        <taxon>Streptosporangiaceae</taxon>
        <taxon>Nonomuraea</taxon>
    </lineage>
</organism>
<dbReference type="Pfam" id="PF13203">
    <property type="entry name" value="DUF2201_N"/>
    <property type="match status" value="2"/>
</dbReference>
<evidence type="ECO:0000313" key="4">
    <source>
        <dbReference type="Proteomes" id="UP001612741"/>
    </source>
</evidence>
<dbReference type="InterPro" id="IPR025154">
    <property type="entry name" value="Put_metallopeptidase_dom"/>
</dbReference>
<name>A0ABW7YM33_9ACTN</name>
<proteinExistence type="predicted"/>
<evidence type="ECO:0000313" key="3">
    <source>
        <dbReference type="EMBL" id="MFI6496965.1"/>
    </source>
</evidence>
<feature type="domain" description="VWA-like" evidence="1">
    <location>
        <begin position="240"/>
        <end position="357"/>
    </location>
</feature>
<dbReference type="PANTHER" id="PTHR38730:SF1">
    <property type="entry name" value="SLL7028 PROTEIN"/>
    <property type="match status" value="1"/>
</dbReference>
<evidence type="ECO:0000259" key="1">
    <source>
        <dbReference type="Pfam" id="PF09967"/>
    </source>
</evidence>
<comment type="caution">
    <text evidence="3">The sequence shown here is derived from an EMBL/GenBank/DDBJ whole genome shotgun (WGS) entry which is preliminary data.</text>
</comment>
<dbReference type="Proteomes" id="UP001612741">
    <property type="component" value="Unassembled WGS sequence"/>
</dbReference>
<dbReference type="EMBL" id="JBITGY010000002">
    <property type="protein sequence ID" value="MFI6496965.1"/>
    <property type="molecule type" value="Genomic_DNA"/>
</dbReference>
<reference evidence="3 4" key="1">
    <citation type="submission" date="2024-10" db="EMBL/GenBank/DDBJ databases">
        <title>The Natural Products Discovery Center: Release of the First 8490 Sequenced Strains for Exploring Actinobacteria Biosynthetic Diversity.</title>
        <authorList>
            <person name="Kalkreuter E."/>
            <person name="Kautsar S.A."/>
            <person name="Yang D."/>
            <person name="Bader C.D."/>
            <person name="Teijaro C.N."/>
            <person name="Fluegel L."/>
            <person name="Davis C.M."/>
            <person name="Simpson J.R."/>
            <person name="Lauterbach L."/>
            <person name="Steele A.D."/>
            <person name="Gui C."/>
            <person name="Meng S."/>
            <person name="Li G."/>
            <person name="Viehrig K."/>
            <person name="Ye F."/>
            <person name="Su P."/>
            <person name="Kiefer A.F."/>
            <person name="Nichols A."/>
            <person name="Cepeda A.J."/>
            <person name="Yan W."/>
            <person name="Fan B."/>
            <person name="Jiang Y."/>
            <person name="Adhikari A."/>
            <person name="Zheng C.-J."/>
            <person name="Schuster L."/>
            <person name="Cowan T.M."/>
            <person name="Smanski M.J."/>
            <person name="Chevrette M.G."/>
            <person name="De Carvalho L.P.S."/>
            <person name="Shen B."/>
        </authorList>
    </citation>
    <scope>NUCLEOTIDE SEQUENCE [LARGE SCALE GENOMIC DNA]</scope>
    <source>
        <strain evidence="3 4">NPDC050545</strain>
    </source>
</reference>
<dbReference type="RefSeq" id="WP_397079496.1">
    <property type="nucleotide sequence ID" value="NZ_JBITGY010000002.1"/>
</dbReference>
<accession>A0ABW7YM33</accession>
<gene>
    <name evidence="3" type="ORF">ACIBG2_06265</name>
</gene>
<evidence type="ECO:0000259" key="2">
    <source>
        <dbReference type="Pfam" id="PF13203"/>
    </source>
</evidence>
<dbReference type="PANTHER" id="PTHR38730">
    <property type="entry name" value="SLL7028 PROTEIN"/>
    <property type="match status" value="1"/>
</dbReference>
<feature type="domain" description="Putative metallopeptidase" evidence="2">
    <location>
        <begin position="168"/>
        <end position="233"/>
    </location>
</feature>
<dbReference type="InterPro" id="IPR018698">
    <property type="entry name" value="VWA-like_dom"/>
</dbReference>
<protein>
    <submittedName>
        <fullName evidence="3">VWA-like domain-containing protein</fullName>
    </submittedName>
</protein>
<dbReference type="Pfam" id="PF09967">
    <property type="entry name" value="DUF2201"/>
    <property type="match status" value="1"/>
</dbReference>